<dbReference type="SUPFAM" id="SSF56801">
    <property type="entry name" value="Acetyl-CoA synthetase-like"/>
    <property type="match status" value="1"/>
</dbReference>
<evidence type="ECO:0000259" key="8">
    <source>
        <dbReference type="Pfam" id="PF00501"/>
    </source>
</evidence>
<dbReference type="GO" id="GO:0019427">
    <property type="term" value="P:acetyl-CoA biosynthetic process from acetate"/>
    <property type="evidence" value="ECO:0007669"/>
    <property type="project" value="UniProtKB-UniRule"/>
</dbReference>
<evidence type="ECO:0000256" key="3">
    <source>
        <dbReference type="ARBA" id="ARBA00022598"/>
    </source>
</evidence>
<comment type="caution">
    <text evidence="11">The sequence shown here is derived from an EMBL/GenBank/DDBJ whole genome shotgun (WGS) entry which is preliminary data.</text>
</comment>
<evidence type="ECO:0000259" key="10">
    <source>
        <dbReference type="Pfam" id="PF16177"/>
    </source>
</evidence>
<evidence type="ECO:0000313" key="11">
    <source>
        <dbReference type="EMBL" id="OGZ19299.1"/>
    </source>
</evidence>
<dbReference type="InterPro" id="IPR042099">
    <property type="entry name" value="ANL_N_sf"/>
</dbReference>
<dbReference type="InterPro" id="IPR020845">
    <property type="entry name" value="AMP-binding_CS"/>
</dbReference>
<reference evidence="11 12" key="1">
    <citation type="journal article" date="2016" name="Nat. Commun.">
        <title>Thousands of microbial genomes shed light on interconnected biogeochemical processes in an aquifer system.</title>
        <authorList>
            <person name="Anantharaman K."/>
            <person name="Brown C.T."/>
            <person name="Hug L.A."/>
            <person name="Sharon I."/>
            <person name="Castelle C.J."/>
            <person name="Probst A.J."/>
            <person name="Thomas B.C."/>
            <person name="Singh A."/>
            <person name="Wilkins M.J."/>
            <person name="Karaoz U."/>
            <person name="Brodie E.L."/>
            <person name="Williams K.H."/>
            <person name="Hubbard S.S."/>
            <person name="Banfield J.F."/>
        </authorList>
    </citation>
    <scope>NUCLEOTIDE SEQUENCE [LARGE SCALE GENOMIC DNA]</scope>
</reference>
<dbReference type="NCBIfam" id="TIGR02188">
    <property type="entry name" value="Ac_CoA_lig_AcsA"/>
    <property type="match status" value="1"/>
</dbReference>
<dbReference type="InterPro" id="IPR000873">
    <property type="entry name" value="AMP-dep_synth/lig_dom"/>
</dbReference>
<dbReference type="NCBIfam" id="NF001208">
    <property type="entry name" value="PRK00174.1"/>
    <property type="match status" value="1"/>
</dbReference>
<dbReference type="PANTHER" id="PTHR24095:SF14">
    <property type="entry name" value="ACETYL-COENZYME A SYNTHETASE 1"/>
    <property type="match status" value="1"/>
</dbReference>
<dbReference type="GO" id="GO:0016208">
    <property type="term" value="F:AMP binding"/>
    <property type="evidence" value="ECO:0007669"/>
    <property type="project" value="InterPro"/>
</dbReference>
<evidence type="ECO:0000256" key="7">
    <source>
        <dbReference type="NCBIfam" id="TIGR02188"/>
    </source>
</evidence>
<comment type="similarity">
    <text evidence="1">Belongs to the ATP-dependent AMP-binding enzyme family.</text>
</comment>
<dbReference type="InterPro" id="IPR032387">
    <property type="entry name" value="ACAS_N"/>
</dbReference>
<dbReference type="Gene3D" id="3.30.300.30">
    <property type="match status" value="1"/>
</dbReference>
<evidence type="ECO:0000256" key="1">
    <source>
        <dbReference type="ARBA" id="ARBA00006432"/>
    </source>
</evidence>
<keyword evidence="5" id="KW-0067">ATP-binding</keyword>
<gene>
    <name evidence="11" type="ORF">A2626_01675</name>
</gene>
<dbReference type="EMBL" id="MHLZ01000038">
    <property type="protein sequence ID" value="OGZ19299.1"/>
    <property type="molecule type" value="Genomic_DNA"/>
</dbReference>
<dbReference type="PANTHER" id="PTHR24095">
    <property type="entry name" value="ACETYL-COENZYME A SYNTHETASE"/>
    <property type="match status" value="1"/>
</dbReference>
<dbReference type="Pfam" id="PF13193">
    <property type="entry name" value="AMP-binding_C"/>
    <property type="match status" value="1"/>
</dbReference>
<dbReference type="InterPro" id="IPR045851">
    <property type="entry name" value="AMP-bd_C_sf"/>
</dbReference>
<evidence type="ECO:0000313" key="12">
    <source>
        <dbReference type="Proteomes" id="UP000177360"/>
    </source>
</evidence>
<keyword evidence="6" id="KW-0007">Acetylation</keyword>
<dbReference type="GO" id="GO:0005524">
    <property type="term" value="F:ATP binding"/>
    <property type="evidence" value="ECO:0007669"/>
    <property type="project" value="UniProtKB-KW"/>
</dbReference>
<evidence type="ECO:0000256" key="2">
    <source>
        <dbReference type="ARBA" id="ARBA00013275"/>
    </source>
</evidence>
<dbReference type="Pfam" id="PF00501">
    <property type="entry name" value="AMP-binding"/>
    <property type="match status" value="1"/>
</dbReference>
<dbReference type="PROSITE" id="PS00455">
    <property type="entry name" value="AMP_BINDING"/>
    <property type="match status" value="1"/>
</dbReference>
<evidence type="ECO:0000256" key="6">
    <source>
        <dbReference type="ARBA" id="ARBA00022990"/>
    </source>
</evidence>
<evidence type="ECO:0000256" key="5">
    <source>
        <dbReference type="ARBA" id="ARBA00022840"/>
    </source>
</evidence>
<evidence type="ECO:0000259" key="9">
    <source>
        <dbReference type="Pfam" id="PF13193"/>
    </source>
</evidence>
<dbReference type="GO" id="GO:0003987">
    <property type="term" value="F:acetate-CoA ligase activity"/>
    <property type="evidence" value="ECO:0007669"/>
    <property type="project" value="UniProtKB-UniRule"/>
</dbReference>
<dbReference type="AlphaFoldDB" id="A0A1G2E0V4"/>
<protein>
    <recommendedName>
        <fullName evidence="2 7">Acetate--CoA ligase</fullName>
        <ecNumber evidence="2 7">6.2.1.1</ecNumber>
    </recommendedName>
</protein>
<dbReference type="FunFam" id="3.40.50.12780:FF:000001">
    <property type="entry name" value="Acetyl-coenzyme A synthetase"/>
    <property type="match status" value="1"/>
</dbReference>
<dbReference type="Proteomes" id="UP000177360">
    <property type="component" value="Unassembled WGS sequence"/>
</dbReference>
<dbReference type="InterPro" id="IPR011904">
    <property type="entry name" value="Ac_CoA_lig"/>
</dbReference>
<evidence type="ECO:0000256" key="4">
    <source>
        <dbReference type="ARBA" id="ARBA00022741"/>
    </source>
</evidence>
<keyword evidence="4" id="KW-0547">Nucleotide-binding</keyword>
<dbReference type="Pfam" id="PF16177">
    <property type="entry name" value="ACAS_N"/>
    <property type="match status" value="1"/>
</dbReference>
<keyword evidence="3 11" id="KW-0436">Ligase</keyword>
<feature type="domain" description="AMP-binding enzyme C-terminal" evidence="9">
    <location>
        <begin position="525"/>
        <end position="602"/>
    </location>
</feature>
<dbReference type="EC" id="6.2.1.1" evidence="2 7"/>
<dbReference type="InterPro" id="IPR025110">
    <property type="entry name" value="AMP-bd_C"/>
</dbReference>
<name>A0A1G2E0V4_9BACT</name>
<dbReference type="Gene3D" id="3.40.50.12780">
    <property type="entry name" value="N-terminal domain of ligase-like"/>
    <property type="match status" value="1"/>
</dbReference>
<accession>A0A1G2E0V4</accession>
<feature type="domain" description="AMP-dependent synthetase/ligase" evidence="8">
    <location>
        <begin position="77"/>
        <end position="461"/>
    </location>
</feature>
<proteinExistence type="inferred from homology"/>
<feature type="domain" description="Acetyl-coenzyme A synthetase N-terminal" evidence="10">
    <location>
        <begin position="23"/>
        <end position="74"/>
    </location>
</feature>
<organism evidence="11 12">
    <name type="scientific">Candidatus Nealsonbacteria bacterium RIFCSPHIGHO2_01_FULL_38_55</name>
    <dbReference type="NCBI Taxonomy" id="1801664"/>
    <lineage>
        <taxon>Bacteria</taxon>
        <taxon>Candidatus Nealsoniibacteriota</taxon>
    </lineage>
</organism>
<sequence>MIKKGELYYPDKNFQKKALINNRAIYKKASANPVKFWEGLAKEIFWQKKWKKAFEHKPPYFKWFVGGKINITESALDKNLEEKKNKVALIWEPEAVGERQRIFSYYDLFREVNRLANALKKMGAQKGDRIGIYSPMIPEVIISMLACARIGAVHAVVFSAFSPKALQVRLQDTEAKILITADGYFRRGKVVNLKQGADEGIKETKVEKIVVVKRAGNEIFFQPDRDFWYQDLIKNESDWCPAEAMDSEDPLFILYTSGSTGKPKGCVHSCGGYGVQAKFTAKWIFDLKEDDIFWSTADVGWITGHTYSCYGPLLNGATFVIFEGAPDYPDPGRWCEIIDKYGITTFYTAPTAIRMFEKYGVEYPRKYKLDSLQILGSVGEPIDKAAWQWYFKEVGREKCPLVDTWWQTETGGILITSLPGIGPFKPTFAGIHFPGVNFAILNEKGKSCKIGEQGNLVILPPFAPGLLRGIYKNPEKYLETYWSECGNKIYFTSDGACKDKNGLIRIVGRIDDVIKVAGHRIATGELESAIALHSDITECAVVGVADEIKGEVPVAFVVCKTDKSAENIKEEVVRQIRKEIGPIATPKEVYLVKDLPKTRSGKIMRRILRKLFTSEELGDLSALSNPESVEEIKLILR</sequence>